<dbReference type="Pfam" id="PF13439">
    <property type="entry name" value="Glyco_transf_4"/>
    <property type="match status" value="1"/>
</dbReference>
<dbReference type="EC" id="2.4.-.-" evidence="3"/>
<accession>A0A1Y5SK44</accession>
<evidence type="ECO:0000259" key="1">
    <source>
        <dbReference type="Pfam" id="PF00535"/>
    </source>
</evidence>
<dbReference type="InterPro" id="IPR029044">
    <property type="entry name" value="Nucleotide-diphossugar_trans"/>
</dbReference>
<organism evidence="3 4">
    <name type="scientific">Pseudoruegeria aquimaris</name>
    <dbReference type="NCBI Taxonomy" id="393663"/>
    <lineage>
        <taxon>Bacteria</taxon>
        <taxon>Pseudomonadati</taxon>
        <taxon>Pseudomonadota</taxon>
        <taxon>Alphaproteobacteria</taxon>
        <taxon>Rhodobacterales</taxon>
        <taxon>Roseobacteraceae</taxon>
        <taxon>Pseudoruegeria</taxon>
    </lineage>
</organism>
<gene>
    <name evidence="3" type="primary">epsH_2</name>
    <name evidence="3" type="ORF">PSA7680_02131</name>
</gene>
<feature type="domain" description="Glycosyltransferase 2-like" evidence="1">
    <location>
        <begin position="386"/>
        <end position="514"/>
    </location>
</feature>
<name>A0A1Y5SK44_9RHOB</name>
<protein>
    <submittedName>
        <fullName evidence="3">Putative glycosyltransferase EpsH</fullName>
        <ecNumber evidence="3">2.4.-.-</ecNumber>
    </submittedName>
</protein>
<dbReference type="SUPFAM" id="SSF53756">
    <property type="entry name" value="UDP-Glycosyltransferase/glycogen phosphorylase"/>
    <property type="match status" value="1"/>
</dbReference>
<evidence type="ECO:0000313" key="3">
    <source>
        <dbReference type="EMBL" id="SLN42508.1"/>
    </source>
</evidence>
<proteinExistence type="predicted"/>
<dbReference type="SUPFAM" id="SSF53448">
    <property type="entry name" value="Nucleotide-diphospho-sugar transferases"/>
    <property type="match status" value="1"/>
</dbReference>
<dbReference type="Gene3D" id="3.90.550.10">
    <property type="entry name" value="Spore Coat Polysaccharide Biosynthesis Protein SpsA, Chain A"/>
    <property type="match status" value="1"/>
</dbReference>
<dbReference type="Pfam" id="PF13692">
    <property type="entry name" value="Glyco_trans_1_4"/>
    <property type="match status" value="1"/>
</dbReference>
<evidence type="ECO:0000259" key="2">
    <source>
        <dbReference type="Pfam" id="PF13439"/>
    </source>
</evidence>
<dbReference type="PANTHER" id="PTHR12526:SF627">
    <property type="entry name" value="D-RHAMNOSYLTRANSFERASE WBPZ"/>
    <property type="match status" value="1"/>
</dbReference>
<keyword evidence="4" id="KW-1185">Reference proteome</keyword>
<sequence>MSAGGAERVVVKLAELLSEDHDCTILISEAGAREYDVCVPVVECAFAPEPLRRSIESIAPDVILDHFHWDIDHIQLMAEMADEGWKIVITEHNSYFYPLFQHHRERKAKYADHFEKRYEAYAKFAAVTVLNQDALDMFGKHLSNVRLIQNPVSYHTNGTADHGSAKVLNISHFRKEAKRLDLLYEAFGQLAERNAQARLAIIGTYDHLRDNAYRKRFGIEPSRIQCVGRSLLVAEHYNSSAVFALTSEIEGQPMVLLEAALHCLPQVVFDIPGMADQVIDGETGFIVPFGDVEAFADRLDLLLRDRGRARDMGFAARAHVLDRFAPTKIAAEWNTLLAEVAGGCVPSAVQGTKPGTICPSRETAFTDFWARVAAGQETTPPKVSYLVPVHGTEALLGRCLDSIRSQDMDSFECIVVDDGSPGDTEYAFREAVGGDPRFKLIRHSRNRGLYTARSTAAEAAEGLFLSHVDSDDYLHPAFGGTMLAEAFARGSEIVECNAVEIEVDGRPIRFSSLPPCEMDRAEASDAFFNRSIRNVVWNKLYLRDLWWRHPQHNTIERGITITEDMLRNSYAFSDVNRFSKIPDCLYYYCRRPTSVVRGGGMASLLAKLEQIEISYAESSLGVARISGNDRHMSLLEQSRLEDRLWYIEEYLRRTPWPQVQIELDALPGDRGQELHFTFWSIAQKLKTEHRLEDMRAFAAHRTEAWIWEKTRAERLQTRLTRIATLSAE</sequence>
<evidence type="ECO:0000313" key="4">
    <source>
        <dbReference type="Proteomes" id="UP000193409"/>
    </source>
</evidence>
<dbReference type="AlphaFoldDB" id="A0A1Y5SK44"/>
<keyword evidence="3" id="KW-0808">Transferase</keyword>
<dbReference type="EMBL" id="FWFQ01000013">
    <property type="protein sequence ID" value="SLN42508.1"/>
    <property type="molecule type" value="Genomic_DNA"/>
</dbReference>
<dbReference type="Pfam" id="PF00535">
    <property type="entry name" value="Glycos_transf_2"/>
    <property type="match status" value="1"/>
</dbReference>
<dbReference type="GO" id="GO:0016757">
    <property type="term" value="F:glycosyltransferase activity"/>
    <property type="evidence" value="ECO:0007669"/>
    <property type="project" value="UniProtKB-KW"/>
</dbReference>
<keyword evidence="3" id="KW-0328">Glycosyltransferase</keyword>
<reference evidence="3 4" key="1">
    <citation type="submission" date="2017-03" db="EMBL/GenBank/DDBJ databases">
        <authorList>
            <person name="Afonso C.L."/>
            <person name="Miller P.J."/>
            <person name="Scott M.A."/>
            <person name="Spackman E."/>
            <person name="Goraichik I."/>
            <person name="Dimitrov K.M."/>
            <person name="Suarez D.L."/>
            <person name="Swayne D.E."/>
        </authorList>
    </citation>
    <scope>NUCLEOTIDE SEQUENCE [LARGE SCALE GENOMIC DNA]</scope>
    <source>
        <strain evidence="3 4">CECT 7680</strain>
    </source>
</reference>
<feature type="domain" description="Glycosyltransferase subfamily 4-like N-terminal" evidence="2">
    <location>
        <begin position="4"/>
        <end position="152"/>
    </location>
</feature>
<dbReference type="PANTHER" id="PTHR12526">
    <property type="entry name" value="GLYCOSYLTRANSFERASE"/>
    <property type="match status" value="1"/>
</dbReference>
<dbReference type="CDD" id="cd00761">
    <property type="entry name" value="Glyco_tranf_GTA_type"/>
    <property type="match status" value="1"/>
</dbReference>
<dbReference type="InterPro" id="IPR028098">
    <property type="entry name" value="Glyco_trans_4-like_N"/>
</dbReference>
<dbReference type="Proteomes" id="UP000193409">
    <property type="component" value="Unassembled WGS sequence"/>
</dbReference>
<dbReference type="InterPro" id="IPR001173">
    <property type="entry name" value="Glyco_trans_2-like"/>
</dbReference>
<dbReference type="Gene3D" id="3.40.50.2000">
    <property type="entry name" value="Glycogen Phosphorylase B"/>
    <property type="match status" value="2"/>
</dbReference>